<dbReference type="Proteomes" id="UP000006538">
    <property type="component" value="Segment"/>
</dbReference>
<proteinExistence type="predicted"/>
<accession>E3SSU5</accession>
<evidence type="ECO:0000313" key="2">
    <source>
        <dbReference type="Proteomes" id="UP000006538"/>
    </source>
</evidence>
<dbReference type="KEGG" id="vg:10327966"/>
<dbReference type="RefSeq" id="YP_004323464.1">
    <property type="nucleotide sequence ID" value="NC_015284.1"/>
</dbReference>
<name>E3SSU5_9CAUD</name>
<dbReference type="GeneID" id="10327966"/>
<sequence length="177" mass="18928">MPVKNFSSIGGYSVASTEVMNTSRALKNISAMHMVSDHFTDANKDIFILKRQTDAANNTMQLSLDGTTPLVTNTPPLANDSVAFASGTIFGQETSNNTYVYAVKFDIVITTSSSGTPTVASERKIVVRNNPPGQEIWNVVPAAITIGAAPYFTFQVSSVTTSSTVKWVGNLELTVVT</sequence>
<dbReference type="EMBL" id="GU075905">
    <property type="protein sequence ID" value="ADO99873.1"/>
    <property type="molecule type" value="Genomic_DNA"/>
</dbReference>
<evidence type="ECO:0000313" key="1">
    <source>
        <dbReference type="EMBL" id="ADO99873.1"/>
    </source>
</evidence>
<gene>
    <name evidence="1" type="ORF">PHM2_095</name>
</gene>
<protein>
    <submittedName>
        <fullName evidence="1">Virion structural protein</fullName>
    </submittedName>
</protein>
<keyword evidence="2" id="KW-1185">Reference proteome</keyword>
<reference evidence="1 2" key="1">
    <citation type="journal article" date="2010" name="Environ. Microbiol.">
        <title>Genomic analysis of oceanic cyanobacterial myoviruses compared with T4-like myoviruses from diverse hosts and environments.</title>
        <authorList>
            <person name="Sullivan M.B."/>
            <person name="Huang K.H."/>
            <person name="Ignacio-Espinoza J.C."/>
            <person name="Berlin A.M."/>
            <person name="Kelly L."/>
            <person name="Weigele P.R."/>
            <person name="DeFrancesco A.S."/>
            <person name="Kern S.E."/>
            <person name="Thompson L.R."/>
            <person name="Young S."/>
            <person name="Yandava C."/>
            <person name="Fu R."/>
            <person name="Krastins B."/>
            <person name="Chase M."/>
            <person name="Sarracino D."/>
            <person name="Osburne M.S."/>
            <person name="Henn M.R."/>
            <person name="Chisholm S.W."/>
        </authorList>
    </citation>
    <scope>NUCLEOTIDE SEQUENCE [LARGE SCALE GENOMIC DNA]</scope>
    <source>
        <strain evidence="1">M4-259</strain>
    </source>
</reference>
<dbReference type="OrthoDB" id="30962at10239"/>
<organism evidence="1 2">
    <name type="scientific">Prochlorococcus phage P-HM2</name>
    <dbReference type="NCBI Taxonomy" id="445696"/>
    <lineage>
        <taxon>Viruses</taxon>
        <taxon>Duplodnaviria</taxon>
        <taxon>Heunggongvirae</taxon>
        <taxon>Uroviricota</taxon>
        <taxon>Caudoviricetes</taxon>
        <taxon>Eurybiavirus</taxon>
        <taxon>Eurybiavirus PHM2</taxon>
    </lineage>
</organism>